<evidence type="ECO:0000256" key="2">
    <source>
        <dbReference type="ARBA" id="ARBA00022559"/>
    </source>
</evidence>
<dbReference type="Proteomes" id="UP000071533">
    <property type="component" value="Unassembled WGS sequence"/>
</dbReference>
<dbReference type="EMBL" id="FIHS01000025">
    <property type="protein sequence ID" value="CYV52379.1"/>
    <property type="molecule type" value="Genomic_DNA"/>
</dbReference>
<dbReference type="PANTHER" id="PTHR11592">
    <property type="entry name" value="GLUTATHIONE PEROXIDASE"/>
    <property type="match status" value="1"/>
</dbReference>
<name>A0A0Z8JEB8_STRSU</name>
<dbReference type="PROSITE" id="PS51355">
    <property type="entry name" value="GLUTATHIONE_PEROXID_3"/>
    <property type="match status" value="1"/>
</dbReference>
<dbReference type="SUPFAM" id="SSF52833">
    <property type="entry name" value="Thioredoxin-like"/>
    <property type="match status" value="2"/>
</dbReference>
<dbReference type="InterPro" id="IPR000889">
    <property type="entry name" value="Glutathione_peroxidase"/>
</dbReference>
<dbReference type="InterPro" id="IPR029760">
    <property type="entry name" value="GPX_CS"/>
</dbReference>
<reference evidence="5 6" key="1">
    <citation type="submission" date="2016-02" db="EMBL/GenBank/DDBJ databases">
        <authorList>
            <consortium name="Pathogen Informatics"/>
        </authorList>
    </citation>
    <scope>NUCLEOTIDE SEQUENCE [LARGE SCALE GENOMIC DNA]</scope>
    <source>
        <strain evidence="5 6">LSS69</strain>
    </source>
</reference>
<dbReference type="Gene3D" id="3.40.30.10">
    <property type="entry name" value="Glutaredoxin"/>
    <property type="match status" value="1"/>
</dbReference>
<gene>
    <name evidence="5" type="primary">bsaA</name>
    <name evidence="5" type="ORF">ERS132431_01795</name>
</gene>
<dbReference type="GO" id="GO:0006979">
    <property type="term" value="P:response to oxidative stress"/>
    <property type="evidence" value="ECO:0007669"/>
    <property type="project" value="InterPro"/>
</dbReference>
<keyword evidence="3" id="KW-0560">Oxidoreductase</keyword>
<dbReference type="PROSITE" id="PS00763">
    <property type="entry name" value="GLUTATHIONE_PEROXID_2"/>
    <property type="match status" value="1"/>
</dbReference>
<comment type="similarity">
    <text evidence="1">Belongs to the glutathione peroxidase family.</text>
</comment>
<evidence type="ECO:0000256" key="4">
    <source>
        <dbReference type="PIRSR" id="PIRSR000303-1"/>
    </source>
</evidence>
<dbReference type="PANTHER" id="PTHR11592:SF78">
    <property type="entry name" value="GLUTATHIONE PEROXIDASE"/>
    <property type="match status" value="1"/>
</dbReference>
<dbReference type="PIRSF" id="PIRSF000303">
    <property type="entry name" value="Glutathion_perox"/>
    <property type="match status" value="1"/>
</dbReference>
<dbReference type="Pfam" id="PF00255">
    <property type="entry name" value="GSHPx"/>
    <property type="match status" value="2"/>
</dbReference>
<sequence>MSIYDFTVQKQDGTDQSMAEYQGQVLLIVNTAPGCGLAPQYKELTGGVGKNSTKSKRVRLPTPAQLIRLDLECKTRTNLPINHCAEMLTQTLRSGPGLFAQPHRGQGFVVLDFPCNQFLNQAPGSAEDINQTCSLNYGTTFPRFAKIAVNGSEASPLYRYLKKEKSTLLGGRIEWNFTKFLVDRQGRVVKRYLPTTSPLKLKEDIELYLEK</sequence>
<evidence type="ECO:0000256" key="1">
    <source>
        <dbReference type="ARBA" id="ARBA00006926"/>
    </source>
</evidence>
<organism evidence="5 6">
    <name type="scientific">Streptococcus suis</name>
    <dbReference type="NCBI Taxonomy" id="1307"/>
    <lineage>
        <taxon>Bacteria</taxon>
        <taxon>Bacillati</taxon>
        <taxon>Bacillota</taxon>
        <taxon>Bacilli</taxon>
        <taxon>Lactobacillales</taxon>
        <taxon>Streptococcaceae</taxon>
        <taxon>Streptococcus</taxon>
    </lineage>
</organism>
<dbReference type="CDD" id="cd00340">
    <property type="entry name" value="GSH_Peroxidase"/>
    <property type="match status" value="1"/>
</dbReference>
<evidence type="ECO:0000313" key="5">
    <source>
        <dbReference type="EMBL" id="CYV52379.1"/>
    </source>
</evidence>
<dbReference type="InterPro" id="IPR036249">
    <property type="entry name" value="Thioredoxin-like_sf"/>
</dbReference>
<keyword evidence="2 5" id="KW-0575">Peroxidase</keyword>
<dbReference type="RefSeq" id="WP_052503083.1">
    <property type="nucleotide sequence ID" value="NZ_CEHX01000154.1"/>
</dbReference>
<proteinExistence type="inferred from homology"/>
<protein>
    <submittedName>
        <fullName evidence="5">Glutathione peroxidase</fullName>
    </submittedName>
</protein>
<dbReference type="GO" id="GO:0004601">
    <property type="term" value="F:peroxidase activity"/>
    <property type="evidence" value="ECO:0007669"/>
    <property type="project" value="UniProtKB-KW"/>
</dbReference>
<evidence type="ECO:0000313" key="6">
    <source>
        <dbReference type="Proteomes" id="UP000071533"/>
    </source>
</evidence>
<evidence type="ECO:0000256" key="3">
    <source>
        <dbReference type="ARBA" id="ARBA00023002"/>
    </source>
</evidence>
<dbReference type="AlphaFoldDB" id="A0A0Z8JEB8"/>
<accession>A0A0Z8JEB8</accession>
<feature type="active site" evidence="4">
    <location>
        <position position="35"/>
    </location>
</feature>